<evidence type="ECO:0000313" key="17">
    <source>
        <dbReference type="Proteomes" id="UP001166286"/>
    </source>
</evidence>
<keyword evidence="12" id="KW-0472">Membrane</keyword>
<evidence type="ECO:0000256" key="15">
    <source>
        <dbReference type="RuleBase" id="RU361156"/>
    </source>
</evidence>
<evidence type="ECO:0000256" key="12">
    <source>
        <dbReference type="ARBA" id="ARBA00023136"/>
    </source>
</evidence>
<dbReference type="GO" id="GO:0005802">
    <property type="term" value="C:trans-Golgi network"/>
    <property type="evidence" value="ECO:0007669"/>
    <property type="project" value="TreeGrafter"/>
</dbReference>
<feature type="signal peptide" evidence="15">
    <location>
        <begin position="1"/>
        <end position="23"/>
    </location>
</feature>
<dbReference type="GO" id="GO:0006915">
    <property type="term" value="P:apoptotic process"/>
    <property type="evidence" value="ECO:0007669"/>
    <property type="project" value="UniProtKB-KW"/>
</dbReference>
<evidence type="ECO:0000256" key="5">
    <source>
        <dbReference type="ARBA" id="ARBA00022670"/>
    </source>
</evidence>
<keyword evidence="4 15" id="KW-0121">Carboxypeptidase</keyword>
<dbReference type="InterPro" id="IPR018202">
    <property type="entry name" value="Ser_caboxypep_ser_AS"/>
</dbReference>
<sequence>MSIFCVTLRNVLGLSLYVIVTLGQNTEEVAVRSSTSSCLDLGGGRDVSEYAVGNLPNVNFDLPASWAGQISVPSTANDELFFWLFQAEVAGECDNLIIWLNGGPGCSSLDGLTKENGPLYFPGNATTPTSNPNSWTQLASVLYIDQPVGTGYSDGSNQASLNAQVTQDFASWLQAFYDIFPSLRSKNTYIMGESYAGVYIPYFTQAFLANNSLSFNLKGIAIGDGSFGNLAVSTDVVATTYLNEHNQILQIPRDVLNLFDEADQVCGFTEILNEASYPPSGPLTVPGDPEGANYRLIKRQNATNDNGCPPDPNTPALLNSSFSLCNGGCATWTTAANYLTSNRPCFSVYNIEYNCDNAPDTTDFVNWLNLPAVREAIHAPNKTYQDCNSTVFDTLAVEQVEPPAYRIMPAILEAGVPIHLYSGDLDFILSHIGTEVAIQNMTWCGHQGFQATPNNTFLVNGQNMGNWGYERGLSYHHILSAGHAVPYDQPAAAFAFVRDFVVGDAGYR</sequence>
<proteinExistence type="inferred from homology"/>
<dbReference type="EMBL" id="JAFEKC020000005">
    <property type="protein sequence ID" value="KAK0514205.1"/>
    <property type="molecule type" value="Genomic_DNA"/>
</dbReference>
<evidence type="ECO:0000256" key="14">
    <source>
        <dbReference type="ARBA" id="ARBA00037042"/>
    </source>
</evidence>
<reference evidence="16" key="1">
    <citation type="submission" date="2023-03" db="EMBL/GenBank/DDBJ databases">
        <title>Complete genome of Cladonia borealis.</title>
        <authorList>
            <person name="Park H."/>
        </authorList>
    </citation>
    <scope>NUCLEOTIDE SEQUENCE</scope>
    <source>
        <strain evidence="16">ANT050790</strain>
    </source>
</reference>
<dbReference type="EC" id="3.4.16.-" evidence="15"/>
<evidence type="ECO:0000256" key="10">
    <source>
        <dbReference type="ARBA" id="ARBA00022989"/>
    </source>
</evidence>
<evidence type="ECO:0000256" key="6">
    <source>
        <dbReference type="ARBA" id="ARBA00022692"/>
    </source>
</evidence>
<evidence type="ECO:0000256" key="13">
    <source>
        <dbReference type="ARBA" id="ARBA00023180"/>
    </source>
</evidence>
<feature type="chain" id="PRO_5041483055" description="Carboxypeptidase" evidence="15">
    <location>
        <begin position="24"/>
        <end position="508"/>
    </location>
</feature>
<evidence type="ECO:0000256" key="3">
    <source>
        <dbReference type="ARBA" id="ARBA00009431"/>
    </source>
</evidence>
<dbReference type="GO" id="GO:0004185">
    <property type="term" value="F:serine-type carboxypeptidase activity"/>
    <property type="evidence" value="ECO:0007669"/>
    <property type="project" value="UniProtKB-UniRule"/>
</dbReference>
<keyword evidence="8 15" id="KW-0732">Signal</keyword>
<organism evidence="16 17">
    <name type="scientific">Cladonia borealis</name>
    <dbReference type="NCBI Taxonomy" id="184061"/>
    <lineage>
        <taxon>Eukaryota</taxon>
        <taxon>Fungi</taxon>
        <taxon>Dikarya</taxon>
        <taxon>Ascomycota</taxon>
        <taxon>Pezizomycotina</taxon>
        <taxon>Lecanoromycetes</taxon>
        <taxon>OSLEUM clade</taxon>
        <taxon>Lecanoromycetidae</taxon>
        <taxon>Lecanorales</taxon>
        <taxon>Lecanorineae</taxon>
        <taxon>Cladoniaceae</taxon>
        <taxon>Cladonia</taxon>
    </lineage>
</organism>
<protein>
    <recommendedName>
        <fullName evidence="15">Carboxypeptidase</fullName>
        <ecNumber evidence="15">3.4.16.-</ecNumber>
    </recommendedName>
</protein>
<dbReference type="PROSITE" id="PS00131">
    <property type="entry name" value="CARBOXYPEPT_SER_SER"/>
    <property type="match status" value="1"/>
</dbReference>
<keyword evidence="17" id="KW-1185">Reference proteome</keyword>
<keyword evidence="6" id="KW-0812">Transmembrane</keyword>
<evidence type="ECO:0000256" key="7">
    <source>
        <dbReference type="ARBA" id="ARBA00022703"/>
    </source>
</evidence>
<keyword evidence="7" id="KW-0053">Apoptosis</keyword>
<comment type="subcellular location">
    <subcellularLocation>
        <location evidence="2">Golgi apparatus</location>
        <location evidence="2">trans-Golgi network membrane</location>
        <topology evidence="2">Single-pass type I membrane protein</topology>
    </subcellularLocation>
</comment>
<keyword evidence="13" id="KW-0325">Glycoprotein</keyword>
<evidence type="ECO:0000256" key="11">
    <source>
        <dbReference type="ARBA" id="ARBA00023034"/>
    </source>
</evidence>
<gene>
    <name evidence="16" type="ORF">JMJ35_002822</name>
</gene>
<dbReference type="InterPro" id="IPR029058">
    <property type="entry name" value="AB_hydrolase_fold"/>
</dbReference>
<keyword evidence="10" id="KW-1133">Transmembrane helix</keyword>
<keyword evidence="9 15" id="KW-0378">Hydrolase</keyword>
<dbReference type="Gene3D" id="3.40.50.1820">
    <property type="entry name" value="alpha/beta hydrolase"/>
    <property type="match status" value="1"/>
</dbReference>
<comment type="catalytic activity">
    <reaction evidence="1">
        <text>Preferential release of a C-terminal arginine or lysine residue.</text>
        <dbReference type="EC" id="3.4.16.6"/>
    </reaction>
</comment>
<evidence type="ECO:0000256" key="9">
    <source>
        <dbReference type="ARBA" id="ARBA00022801"/>
    </source>
</evidence>
<dbReference type="PANTHER" id="PTHR11802:SF190">
    <property type="entry name" value="PHEROMONE-PROCESSING CARBOXYPEPTIDASE KEX1"/>
    <property type="match status" value="1"/>
</dbReference>
<dbReference type="AlphaFoldDB" id="A0AA39R5J3"/>
<comment type="caution">
    <text evidence="16">The sequence shown here is derived from an EMBL/GenBank/DDBJ whole genome shotgun (WGS) entry which is preliminary data.</text>
</comment>
<comment type="function">
    <text evidence="14">Protease with a carboxypeptidase B-like function involved in the C-terminal processing of the lysine and arginine residues from protein precursors. Promotes cell fusion and is involved in the programmed cell death.</text>
</comment>
<comment type="similarity">
    <text evidence="3 15">Belongs to the peptidase S10 family.</text>
</comment>
<evidence type="ECO:0000256" key="8">
    <source>
        <dbReference type="ARBA" id="ARBA00022729"/>
    </source>
</evidence>
<evidence type="ECO:0000256" key="2">
    <source>
        <dbReference type="ARBA" id="ARBA00004393"/>
    </source>
</evidence>
<keyword evidence="5 15" id="KW-0645">Protease</keyword>
<dbReference type="Pfam" id="PF00450">
    <property type="entry name" value="Peptidase_S10"/>
    <property type="match status" value="1"/>
</dbReference>
<evidence type="ECO:0000313" key="16">
    <source>
        <dbReference type="EMBL" id="KAK0514205.1"/>
    </source>
</evidence>
<dbReference type="PRINTS" id="PR00724">
    <property type="entry name" value="CRBOXYPTASEC"/>
</dbReference>
<dbReference type="Proteomes" id="UP001166286">
    <property type="component" value="Unassembled WGS sequence"/>
</dbReference>
<dbReference type="GO" id="GO:0006508">
    <property type="term" value="P:proteolysis"/>
    <property type="evidence" value="ECO:0007669"/>
    <property type="project" value="UniProtKB-KW"/>
</dbReference>
<dbReference type="InterPro" id="IPR001563">
    <property type="entry name" value="Peptidase_S10"/>
</dbReference>
<evidence type="ECO:0000256" key="1">
    <source>
        <dbReference type="ARBA" id="ARBA00001003"/>
    </source>
</evidence>
<name>A0AA39R5J3_9LECA</name>
<dbReference type="PANTHER" id="PTHR11802">
    <property type="entry name" value="SERINE PROTEASE FAMILY S10 SERINE CARBOXYPEPTIDASE"/>
    <property type="match status" value="1"/>
</dbReference>
<accession>A0AA39R5J3</accession>
<keyword evidence="11" id="KW-0333">Golgi apparatus</keyword>
<evidence type="ECO:0000256" key="4">
    <source>
        <dbReference type="ARBA" id="ARBA00022645"/>
    </source>
</evidence>
<dbReference type="SUPFAM" id="SSF53474">
    <property type="entry name" value="alpha/beta-Hydrolases"/>
    <property type="match status" value="1"/>
</dbReference>